<organism evidence="2 3">
    <name type="scientific">Portunus trituberculatus</name>
    <name type="common">Swimming crab</name>
    <name type="synonym">Neptunus trituberculatus</name>
    <dbReference type="NCBI Taxonomy" id="210409"/>
    <lineage>
        <taxon>Eukaryota</taxon>
        <taxon>Metazoa</taxon>
        <taxon>Ecdysozoa</taxon>
        <taxon>Arthropoda</taxon>
        <taxon>Crustacea</taxon>
        <taxon>Multicrustacea</taxon>
        <taxon>Malacostraca</taxon>
        <taxon>Eumalacostraca</taxon>
        <taxon>Eucarida</taxon>
        <taxon>Decapoda</taxon>
        <taxon>Pleocyemata</taxon>
        <taxon>Brachyura</taxon>
        <taxon>Eubrachyura</taxon>
        <taxon>Portunoidea</taxon>
        <taxon>Portunidae</taxon>
        <taxon>Portuninae</taxon>
        <taxon>Portunus</taxon>
    </lineage>
</organism>
<evidence type="ECO:0000313" key="3">
    <source>
        <dbReference type="Proteomes" id="UP000324222"/>
    </source>
</evidence>
<gene>
    <name evidence="2" type="ORF">E2C01_077333</name>
</gene>
<proteinExistence type="predicted"/>
<protein>
    <submittedName>
        <fullName evidence="2">Uncharacterized protein</fullName>
    </submittedName>
</protein>
<evidence type="ECO:0000313" key="2">
    <source>
        <dbReference type="EMBL" id="MPC82656.1"/>
    </source>
</evidence>
<reference evidence="2 3" key="1">
    <citation type="submission" date="2019-05" db="EMBL/GenBank/DDBJ databases">
        <title>Another draft genome of Portunus trituberculatus and its Hox gene families provides insights of decapod evolution.</title>
        <authorList>
            <person name="Jeong J.-H."/>
            <person name="Song I."/>
            <person name="Kim S."/>
            <person name="Choi T."/>
            <person name="Kim D."/>
            <person name="Ryu S."/>
            <person name="Kim W."/>
        </authorList>
    </citation>
    <scope>NUCLEOTIDE SEQUENCE [LARGE SCALE GENOMIC DNA]</scope>
    <source>
        <tissue evidence="2">Muscle</tissue>
    </source>
</reference>
<dbReference type="Proteomes" id="UP000324222">
    <property type="component" value="Unassembled WGS sequence"/>
</dbReference>
<comment type="caution">
    <text evidence="2">The sequence shown here is derived from an EMBL/GenBank/DDBJ whole genome shotgun (WGS) entry which is preliminary data.</text>
</comment>
<dbReference type="AlphaFoldDB" id="A0A5B7IM02"/>
<evidence type="ECO:0000256" key="1">
    <source>
        <dbReference type="SAM" id="MobiDB-lite"/>
    </source>
</evidence>
<dbReference type="EMBL" id="VSRR010060386">
    <property type="protein sequence ID" value="MPC82656.1"/>
    <property type="molecule type" value="Genomic_DNA"/>
</dbReference>
<accession>A0A5B7IM02</accession>
<name>A0A5B7IM02_PORTR</name>
<sequence length="78" mass="8343">MASAARPNRIEPHSSGTSFLFDPALPNTGDSLPMPRNTNYTAEDRPYDIREMCLALSSRPHLATPSNGASSVAIATRA</sequence>
<keyword evidence="3" id="KW-1185">Reference proteome</keyword>
<feature type="region of interest" description="Disordered" evidence="1">
    <location>
        <begin position="1"/>
        <end position="43"/>
    </location>
</feature>